<dbReference type="Pfam" id="PF00286">
    <property type="entry name" value="Flexi_CP"/>
    <property type="match status" value="1"/>
</dbReference>
<proteinExistence type="predicted"/>
<organism evidence="7">
    <name type="scientific">Allexivirus sigmamedicagonis</name>
    <dbReference type="NCBI Taxonomy" id="1985968"/>
    <lineage>
        <taxon>Viruses</taxon>
        <taxon>Riboviria</taxon>
        <taxon>Orthornavirae</taxon>
        <taxon>Kitrinoviricota</taxon>
        <taxon>Alsuviricetes</taxon>
        <taxon>Tymovirales</taxon>
        <taxon>Alphaflexiviridae</taxon>
        <taxon>Allexivirus</taxon>
    </lineage>
</organism>
<dbReference type="OrthoDB" id="15901at10239"/>
<evidence type="ECO:0000313" key="7">
    <source>
        <dbReference type="EMBL" id="ARQ03279.1"/>
    </source>
</evidence>
<sequence length="285" mass="31731">MSQHRTDSQSCLEMPFSSYTKSAQTLLTSLRTAMCVKFEVMFEIIKMPESNPRVIPPNPNETNTSVPPQGNQTRPPAPDNNTAGDDLLMPSLEEIQLITREIDSNTVATKQTVTEILDLLKADHREADRSDLFQLAWFCYHNGSSRFLVARGETSHRIPLAKIKNVVELKCTLRQFCMYYAKTCYNTGKAQMIPPASWSTRGYPENAKFAAFDFFSGVTNNAVPTPAGGMAYYPTAEEIASQSLNADLAIAGSRTNPHQYSTRGNMMGMQQVRARDPPPMITFGE</sequence>
<name>A0A1X9PY60_9VIRU</name>
<reference evidence="7" key="1">
    <citation type="journal article" date="2017" name="PLoS ONE">
        <title>Alfalfa virus S, a new species in the family Alphaflexiviridae.</title>
        <authorList>
            <person name="Nemchinov L.G."/>
            <person name="Grinstead S.C."/>
            <person name="Mollov D.S."/>
        </authorList>
    </citation>
    <scope>NUCLEOTIDE SEQUENCE [LARGE SCALE GENOMIC DNA]</scope>
    <source>
        <strain evidence="7">98.3A</strain>
    </source>
</reference>
<evidence type="ECO:0000256" key="3">
    <source>
        <dbReference type="ARBA" id="ARBA00022561"/>
    </source>
</evidence>
<dbReference type="Proteomes" id="UP000201462">
    <property type="component" value="Segment"/>
</dbReference>
<feature type="domain" description="Potexviruses and carlaviruses coat protein" evidence="6">
    <location>
        <begin position="208"/>
        <end position="223"/>
    </location>
</feature>
<dbReference type="GO" id="GO:0019029">
    <property type="term" value="C:helical viral capsid"/>
    <property type="evidence" value="ECO:0007669"/>
    <property type="project" value="UniProtKB-KW"/>
</dbReference>
<accession>A0A1X9PY60</accession>
<evidence type="ECO:0000256" key="1">
    <source>
        <dbReference type="ARBA" id="ARBA00004328"/>
    </source>
</evidence>
<feature type="region of interest" description="Disordered" evidence="5">
    <location>
        <begin position="50"/>
        <end position="86"/>
    </location>
</feature>
<evidence type="ECO:0000256" key="4">
    <source>
        <dbReference type="ARBA" id="ARBA00022844"/>
    </source>
</evidence>
<dbReference type="InterPro" id="IPR000052">
    <property type="entry name" value="Pltvir_coat"/>
</dbReference>
<evidence type="ECO:0000256" key="2">
    <source>
        <dbReference type="ARBA" id="ARBA00022497"/>
    </source>
</evidence>
<dbReference type="GO" id="GO:0005198">
    <property type="term" value="F:structural molecule activity"/>
    <property type="evidence" value="ECO:0007669"/>
    <property type="project" value="InterPro"/>
</dbReference>
<dbReference type="EMBL" id="KY696659">
    <property type="protein sequence ID" value="ARQ03279.1"/>
    <property type="molecule type" value="Genomic_RNA"/>
</dbReference>
<dbReference type="RefSeq" id="YP_009362673.1">
    <property type="nucleotide sequence ID" value="NC_034622.1"/>
</dbReference>
<dbReference type="PRINTS" id="PR00232">
    <property type="entry name" value="POTXCARLCOAT"/>
</dbReference>
<keyword evidence="8" id="KW-1185">Reference proteome</keyword>
<dbReference type="PROSITE" id="PS00418">
    <property type="entry name" value="POTEX_CARLAVIRUS_COAT"/>
    <property type="match status" value="1"/>
</dbReference>
<keyword evidence="2" id="KW-1139">Helical capsid protein</keyword>
<protein>
    <submittedName>
        <fullName evidence="7">CP</fullName>
    </submittedName>
</protein>
<keyword evidence="4" id="KW-0946">Virion</keyword>
<dbReference type="KEGG" id="vg:32878574"/>
<keyword evidence="3" id="KW-0167">Capsid protein</keyword>
<feature type="compositionally biased region" description="Polar residues" evidence="5">
    <location>
        <begin position="60"/>
        <end position="83"/>
    </location>
</feature>
<comment type="subcellular location">
    <subcellularLocation>
        <location evidence="1">Virion</location>
    </subcellularLocation>
</comment>
<evidence type="ECO:0000259" key="6">
    <source>
        <dbReference type="PROSITE" id="PS00418"/>
    </source>
</evidence>
<evidence type="ECO:0000313" key="8">
    <source>
        <dbReference type="Proteomes" id="UP000201462"/>
    </source>
</evidence>
<evidence type="ECO:0000256" key="5">
    <source>
        <dbReference type="SAM" id="MobiDB-lite"/>
    </source>
</evidence>
<dbReference type="GeneID" id="32878574"/>